<dbReference type="PANTHER" id="PTHR47893:SF1">
    <property type="entry name" value="REGULATORY PROTEIN PCHR"/>
    <property type="match status" value="1"/>
</dbReference>
<dbReference type="PRINTS" id="PR00032">
    <property type="entry name" value="HTHARAC"/>
</dbReference>
<keyword evidence="1" id="KW-0805">Transcription regulation</keyword>
<evidence type="ECO:0000256" key="2">
    <source>
        <dbReference type="ARBA" id="ARBA00023125"/>
    </source>
</evidence>
<dbReference type="InterPro" id="IPR018060">
    <property type="entry name" value="HTH_AraC"/>
</dbReference>
<keyword evidence="2" id="KW-0238">DNA-binding</keyword>
<evidence type="ECO:0000256" key="3">
    <source>
        <dbReference type="ARBA" id="ARBA00023163"/>
    </source>
</evidence>
<dbReference type="EMBL" id="AFWT01000052">
    <property type="protein sequence ID" value="EGV27940.1"/>
    <property type="molecule type" value="Genomic_DNA"/>
</dbReference>
<evidence type="ECO:0000256" key="1">
    <source>
        <dbReference type="ARBA" id="ARBA00023015"/>
    </source>
</evidence>
<dbReference type="AlphaFoldDB" id="G2E7K7"/>
<dbReference type="InterPro" id="IPR053142">
    <property type="entry name" value="PchR_regulatory_protein"/>
</dbReference>
<gene>
    <name evidence="5" type="ORF">ThidrDRAFT_4270</name>
</gene>
<dbReference type="Proteomes" id="UP000004200">
    <property type="component" value="Unassembled WGS sequence"/>
</dbReference>
<sequence>MMEGGLDPESDLAGVRGCLTVLHPESSDDKNTPIDSDSYFFCDLAMYPDSEPEALVSPPSDPSVVSLQPGFLVCHTSARDLDAVDRVREFAGDCEFLHLNCQLDGRFEGSVGPYSLSYAKGDLSLGFSSGETFRVRHCARFRNLAVMLTPRVLESLAGEEAASVLGKTEAQDFFLRHAGVCRKAWQSASVVADLMATDPGHRLLFQSATLEFLHWHLAAFRGRAGTKSLSHRDCLRLEDARNLLLQDLASPPTIADLARALGMSQFKLKDGFKRRFGCGIYELFQRQRMQEARRLLQHHNVTETAVLLGYTNISHFSAAFRKQFGLLPSRVRGTGSGSSLGV</sequence>
<dbReference type="InterPro" id="IPR009057">
    <property type="entry name" value="Homeodomain-like_sf"/>
</dbReference>
<keyword evidence="6" id="KW-1185">Reference proteome</keyword>
<name>G2E7K7_9GAMM</name>
<dbReference type="SMART" id="SM00342">
    <property type="entry name" value="HTH_ARAC"/>
    <property type="match status" value="1"/>
</dbReference>
<dbReference type="GO" id="GO:0043565">
    <property type="term" value="F:sequence-specific DNA binding"/>
    <property type="evidence" value="ECO:0007669"/>
    <property type="project" value="InterPro"/>
</dbReference>
<dbReference type="PANTHER" id="PTHR47893">
    <property type="entry name" value="REGULATORY PROTEIN PCHR"/>
    <property type="match status" value="1"/>
</dbReference>
<accession>G2E7K7</accession>
<dbReference type="PROSITE" id="PS01124">
    <property type="entry name" value="HTH_ARAC_FAMILY_2"/>
    <property type="match status" value="1"/>
</dbReference>
<evidence type="ECO:0000313" key="5">
    <source>
        <dbReference type="EMBL" id="EGV27940.1"/>
    </source>
</evidence>
<protein>
    <submittedName>
        <fullName evidence="5">Transcriptional regulator, AraC family</fullName>
    </submittedName>
</protein>
<dbReference type="InterPro" id="IPR018062">
    <property type="entry name" value="HTH_AraC-typ_CS"/>
</dbReference>
<dbReference type="InterPro" id="IPR020449">
    <property type="entry name" value="Tscrpt_reg_AraC-type_HTH"/>
</dbReference>
<dbReference type="PROSITE" id="PS00041">
    <property type="entry name" value="HTH_ARAC_FAMILY_1"/>
    <property type="match status" value="1"/>
</dbReference>
<comment type="caution">
    <text evidence="5">The sequence shown here is derived from an EMBL/GenBank/DDBJ whole genome shotgun (WGS) entry which is preliminary data.</text>
</comment>
<dbReference type="eggNOG" id="COG2207">
    <property type="taxonomic scope" value="Bacteria"/>
</dbReference>
<dbReference type="GO" id="GO:0003700">
    <property type="term" value="F:DNA-binding transcription factor activity"/>
    <property type="evidence" value="ECO:0007669"/>
    <property type="project" value="InterPro"/>
</dbReference>
<feature type="domain" description="HTH araC/xylS-type" evidence="4">
    <location>
        <begin position="238"/>
        <end position="334"/>
    </location>
</feature>
<keyword evidence="3" id="KW-0804">Transcription</keyword>
<reference evidence="5 6" key="1">
    <citation type="submission" date="2011-06" db="EMBL/GenBank/DDBJ databases">
        <title>The draft genome of Thiorhodococcus drewsii AZ1.</title>
        <authorList>
            <consortium name="US DOE Joint Genome Institute (JGI-PGF)"/>
            <person name="Lucas S."/>
            <person name="Han J."/>
            <person name="Lapidus A."/>
            <person name="Cheng J.-F."/>
            <person name="Goodwin L."/>
            <person name="Pitluck S."/>
            <person name="Peters L."/>
            <person name="Land M.L."/>
            <person name="Hauser L."/>
            <person name="Vogl K."/>
            <person name="Liu Z."/>
            <person name="Imhoff J."/>
            <person name="Thiel V."/>
            <person name="Frigaard N.-U."/>
            <person name="Bryant D.A."/>
            <person name="Woyke T.J."/>
        </authorList>
    </citation>
    <scope>NUCLEOTIDE SEQUENCE [LARGE SCALE GENOMIC DNA]</scope>
    <source>
        <strain evidence="5 6">AZ1</strain>
    </source>
</reference>
<organism evidence="5 6">
    <name type="scientific">Thiorhodococcus drewsii AZ1</name>
    <dbReference type="NCBI Taxonomy" id="765913"/>
    <lineage>
        <taxon>Bacteria</taxon>
        <taxon>Pseudomonadati</taxon>
        <taxon>Pseudomonadota</taxon>
        <taxon>Gammaproteobacteria</taxon>
        <taxon>Chromatiales</taxon>
        <taxon>Chromatiaceae</taxon>
        <taxon>Thiorhodococcus</taxon>
    </lineage>
</organism>
<dbReference type="STRING" id="765913.ThidrDRAFT_4270"/>
<proteinExistence type="predicted"/>
<evidence type="ECO:0000313" key="6">
    <source>
        <dbReference type="Proteomes" id="UP000004200"/>
    </source>
</evidence>
<evidence type="ECO:0000259" key="4">
    <source>
        <dbReference type="PROSITE" id="PS01124"/>
    </source>
</evidence>
<dbReference type="Pfam" id="PF12833">
    <property type="entry name" value="HTH_18"/>
    <property type="match status" value="1"/>
</dbReference>
<dbReference type="Gene3D" id="1.10.10.60">
    <property type="entry name" value="Homeodomain-like"/>
    <property type="match status" value="1"/>
</dbReference>
<dbReference type="SUPFAM" id="SSF46689">
    <property type="entry name" value="Homeodomain-like"/>
    <property type="match status" value="2"/>
</dbReference>